<gene>
    <name evidence="11" type="primary">LOC116228228</name>
</gene>
<evidence type="ECO:0000313" key="11">
    <source>
        <dbReference type="Ensembl" id="ENSPCLP00000005243.1"/>
    </source>
</evidence>
<evidence type="ECO:0000256" key="9">
    <source>
        <dbReference type="RuleBase" id="RU361150"/>
    </source>
</evidence>
<keyword evidence="9" id="KW-0145">Chemotaxis</keyword>
<reference evidence="11" key="2">
    <citation type="submission" date="2025-09" db="UniProtKB">
        <authorList>
            <consortium name="Ensembl"/>
        </authorList>
    </citation>
    <scope>IDENTIFICATION</scope>
</reference>
<evidence type="ECO:0000256" key="5">
    <source>
        <dbReference type="ARBA" id="ARBA00022729"/>
    </source>
</evidence>
<dbReference type="Proteomes" id="UP000472261">
    <property type="component" value="Unplaced"/>
</dbReference>
<evidence type="ECO:0000256" key="7">
    <source>
        <dbReference type="ARBA" id="ARBA00044740"/>
    </source>
</evidence>
<dbReference type="GO" id="GO:0048020">
    <property type="term" value="F:CCR chemokine receptor binding"/>
    <property type="evidence" value="ECO:0007669"/>
    <property type="project" value="TreeGrafter"/>
</dbReference>
<dbReference type="OrthoDB" id="9930747at2759"/>
<feature type="chain" id="PRO_5025713609" description="C-C motif chemokine" evidence="9">
    <location>
        <begin position="23"/>
        <end position="95"/>
    </location>
</feature>
<dbReference type="GO" id="GO:0030335">
    <property type="term" value="P:positive regulation of cell migration"/>
    <property type="evidence" value="ECO:0007669"/>
    <property type="project" value="TreeGrafter"/>
</dbReference>
<keyword evidence="5 9" id="KW-0732">Signal</keyword>
<evidence type="ECO:0000256" key="6">
    <source>
        <dbReference type="ARBA" id="ARBA00023157"/>
    </source>
</evidence>
<dbReference type="GO" id="GO:0006954">
    <property type="term" value="P:inflammatory response"/>
    <property type="evidence" value="ECO:0007669"/>
    <property type="project" value="TreeGrafter"/>
</dbReference>
<reference evidence="11" key="1">
    <citation type="submission" date="2025-08" db="UniProtKB">
        <authorList>
            <consortium name="Ensembl"/>
        </authorList>
    </citation>
    <scope>IDENTIFICATION</scope>
</reference>
<evidence type="ECO:0000256" key="4">
    <source>
        <dbReference type="ARBA" id="ARBA00022525"/>
    </source>
</evidence>
<comment type="subunit">
    <text evidence="8">Self-associates. Also heterodimer of MIP-1-alpha(4-69) and MIP-1-beta(3-69). Interacts with CCR1.</text>
</comment>
<dbReference type="GO" id="GO:0070098">
    <property type="term" value="P:chemokine-mediated signaling pathway"/>
    <property type="evidence" value="ECO:0007669"/>
    <property type="project" value="TreeGrafter"/>
</dbReference>
<dbReference type="FunFam" id="2.40.50.40:FF:000002">
    <property type="entry name" value="C-C motif chemokine"/>
    <property type="match status" value="1"/>
</dbReference>
<evidence type="ECO:0000256" key="3">
    <source>
        <dbReference type="ARBA" id="ARBA00022514"/>
    </source>
</evidence>
<name>A0A669PFU8_PHACC</name>
<dbReference type="GO" id="GO:0061844">
    <property type="term" value="P:antimicrobial humoral immune response mediated by antimicrobial peptide"/>
    <property type="evidence" value="ECO:0007669"/>
    <property type="project" value="TreeGrafter"/>
</dbReference>
<dbReference type="PANTHER" id="PTHR12015">
    <property type="entry name" value="SMALL INDUCIBLE CYTOKINE A"/>
    <property type="match status" value="1"/>
</dbReference>
<dbReference type="PANTHER" id="PTHR12015:SF183">
    <property type="entry name" value="C-C MOTIF CHEMOKINE 3"/>
    <property type="match status" value="1"/>
</dbReference>
<dbReference type="RefSeq" id="XP_031447830.1">
    <property type="nucleotide sequence ID" value="XM_031591970.1"/>
</dbReference>
<dbReference type="AlphaFoldDB" id="A0A669PFU8"/>
<protein>
    <recommendedName>
        <fullName evidence="9">C-C motif chemokine</fullName>
    </recommendedName>
</protein>
<dbReference type="GeneID" id="116228228"/>
<comment type="similarity">
    <text evidence="2 9">Belongs to the intercrine beta (chemokine CC) family.</text>
</comment>
<dbReference type="Ensembl" id="ENSPCLT00000007334.1">
    <property type="protein sequence ID" value="ENSPCLP00000005243.1"/>
    <property type="gene ID" value="ENSPCLG00000004484.1"/>
</dbReference>
<accession>A0A669PFU8</accession>
<dbReference type="InterPro" id="IPR000827">
    <property type="entry name" value="Chemokine_CC_CS"/>
</dbReference>
<dbReference type="PROSITE" id="PS00472">
    <property type="entry name" value="SMALL_CYTOKINES_CC"/>
    <property type="match status" value="1"/>
</dbReference>
<evidence type="ECO:0000256" key="8">
    <source>
        <dbReference type="ARBA" id="ARBA00046726"/>
    </source>
</evidence>
<comment type="function">
    <text evidence="7">Monokine with inflammatory and chemokinetic properties. Binds to CCR1, CCR4 and CCR5. One of the major HIV-suppressive factors produced by CD8+ T-cells. Recombinant MIP-1-alpha induces a dose-dependent inhibition of different strains of HIV-1, HIV-2, and simian immunodeficiency virus (SIV).</text>
</comment>
<dbReference type="SUPFAM" id="SSF54117">
    <property type="entry name" value="Interleukin 8-like chemokines"/>
    <property type="match status" value="1"/>
</dbReference>
<keyword evidence="3 9" id="KW-0202">Cytokine</keyword>
<dbReference type="KEGG" id="pcoc:116228228"/>
<dbReference type="SMART" id="SM00199">
    <property type="entry name" value="SCY"/>
    <property type="match status" value="1"/>
</dbReference>
<dbReference type="CDD" id="cd00272">
    <property type="entry name" value="Chemokine_CC"/>
    <property type="match status" value="1"/>
</dbReference>
<feature type="signal peptide" evidence="9">
    <location>
        <begin position="1"/>
        <end position="22"/>
    </location>
</feature>
<dbReference type="InterPro" id="IPR036048">
    <property type="entry name" value="Interleukin_8-like_sf"/>
</dbReference>
<keyword evidence="6" id="KW-1015">Disulfide bond</keyword>
<dbReference type="InterPro" id="IPR039809">
    <property type="entry name" value="Chemokine_b/g/d"/>
</dbReference>
<sequence>MKSSTAAIAVLIVAALCYQVSSSPLAVSSRGSCCYKFLNKALPPSKVMTYEYTGSRCPYHGVIFTTVEKKKFCAKPEEKWVQDILNVEKHKDSSK</sequence>
<feature type="domain" description="Chemokine interleukin-8-like" evidence="10">
    <location>
        <begin position="30"/>
        <end position="88"/>
    </location>
</feature>
<evidence type="ECO:0000256" key="1">
    <source>
        <dbReference type="ARBA" id="ARBA00004613"/>
    </source>
</evidence>
<comment type="subcellular location">
    <subcellularLocation>
        <location evidence="1 9">Secreted</location>
    </subcellularLocation>
</comment>
<organism evidence="11 12">
    <name type="scientific">Phasianus colchicus</name>
    <name type="common">Common pheasant</name>
    <dbReference type="NCBI Taxonomy" id="9054"/>
    <lineage>
        <taxon>Eukaryota</taxon>
        <taxon>Metazoa</taxon>
        <taxon>Chordata</taxon>
        <taxon>Craniata</taxon>
        <taxon>Vertebrata</taxon>
        <taxon>Euteleostomi</taxon>
        <taxon>Archelosauria</taxon>
        <taxon>Archosauria</taxon>
        <taxon>Dinosauria</taxon>
        <taxon>Saurischia</taxon>
        <taxon>Theropoda</taxon>
        <taxon>Coelurosauria</taxon>
        <taxon>Aves</taxon>
        <taxon>Neognathae</taxon>
        <taxon>Galloanserae</taxon>
        <taxon>Galliformes</taxon>
        <taxon>Phasianidae</taxon>
        <taxon>Phasianinae</taxon>
        <taxon>Phasianus</taxon>
    </lineage>
</organism>
<dbReference type="GO" id="GO:0008009">
    <property type="term" value="F:chemokine activity"/>
    <property type="evidence" value="ECO:0007669"/>
    <property type="project" value="InterPro"/>
</dbReference>
<proteinExistence type="inferred from homology"/>
<keyword evidence="4 9" id="KW-0964">Secreted</keyword>
<keyword evidence="12" id="KW-1185">Reference proteome</keyword>
<evidence type="ECO:0000256" key="2">
    <source>
        <dbReference type="ARBA" id="ARBA00010868"/>
    </source>
</evidence>
<dbReference type="OMA" id="YEHTGSH"/>
<dbReference type="InterPro" id="IPR001811">
    <property type="entry name" value="Chemokine_IL8-like_dom"/>
</dbReference>
<evidence type="ECO:0000259" key="10">
    <source>
        <dbReference type="SMART" id="SM00199"/>
    </source>
</evidence>
<dbReference type="Pfam" id="PF00048">
    <property type="entry name" value="IL8"/>
    <property type="match status" value="1"/>
</dbReference>
<evidence type="ECO:0000313" key="12">
    <source>
        <dbReference type="Proteomes" id="UP000472261"/>
    </source>
</evidence>
<dbReference type="Gene3D" id="2.40.50.40">
    <property type="match status" value="1"/>
</dbReference>
<dbReference type="GO" id="GO:0005615">
    <property type="term" value="C:extracellular space"/>
    <property type="evidence" value="ECO:0007669"/>
    <property type="project" value="UniProtKB-KW"/>
</dbReference>